<evidence type="ECO:0000313" key="10">
    <source>
        <dbReference type="EMBL" id="EKC74174.1"/>
    </source>
</evidence>
<gene>
    <name evidence="10" type="ORF">OBE_02015</name>
</gene>
<dbReference type="InterPro" id="IPR004338">
    <property type="entry name" value="NqrB/RnfD"/>
</dbReference>
<reference evidence="10" key="1">
    <citation type="journal article" date="2013" name="Environ. Microbiol.">
        <title>Microbiota from the distal guts of lean and obese adolescents exhibit partial functional redundancy besides clear differences in community structure.</title>
        <authorList>
            <person name="Ferrer M."/>
            <person name="Ruiz A."/>
            <person name="Lanza F."/>
            <person name="Haange S.B."/>
            <person name="Oberbach A."/>
            <person name="Till H."/>
            <person name="Bargiela R."/>
            <person name="Campoy C."/>
            <person name="Segura M.T."/>
            <person name="Richter M."/>
            <person name="von Bergen M."/>
            <person name="Seifert J."/>
            <person name="Suarez A."/>
        </authorList>
    </citation>
    <scope>NUCLEOTIDE SEQUENCE</scope>
</reference>
<keyword evidence="8 9" id="KW-0472">Membrane</keyword>
<evidence type="ECO:0000256" key="8">
    <source>
        <dbReference type="ARBA" id="ARBA00023136"/>
    </source>
</evidence>
<dbReference type="GO" id="GO:0005886">
    <property type="term" value="C:plasma membrane"/>
    <property type="evidence" value="ECO:0007669"/>
    <property type="project" value="TreeGrafter"/>
</dbReference>
<evidence type="ECO:0000256" key="6">
    <source>
        <dbReference type="ARBA" id="ARBA00022967"/>
    </source>
</evidence>
<dbReference type="Pfam" id="PF03116">
    <property type="entry name" value="NQR2_RnfD_RnfE"/>
    <property type="match status" value="1"/>
</dbReference>
<keyword evidence="1" id="KW-0813">Transport</keyword>
<organism evidence="10">
    <name type="scientific">human gut metagenome</name>
    <dbReference type="NCBI Taxonomy" id="408170"/>
    <lineage>
        <taxon>unclassified sequences</taxon>
        <taxon>metagenomes</taxon>
        <taxon>organismal metagenomes</taxon>
    </lineage>
</organism>
<keyword evidence="4" id="KW-0288">FMN</keyword>
<feature type="transmembrane region" description="Helical" evidence="9">
    <location>
        <begin position="149"/>
        <end position="173"/>
    </location>
</feature>
<evidence type="ECO:0000256" key="5">
    <source>
        <dbReference type="ARBA" id="ARBA00022692"/>
    </source>
</evidence>
<evidence type="ECO:0000256" key="4">
    <source>
        <dbReference type="ARBA" id="ARBA00022643"/>
    </source>
</evidence>
<keyword evidence="6" id="KW-1278">Translocase</keyword>
<protein>
    <submittedName>
        <fullName evidence="10">Na(+)-translocating NADH-quinone reductase, B subunit</fullName>
    </submittedName>
</protein>
<feature type="transmembrane region" description="Helical" evidence="9">
    <location>
        <begin position="70"/>
        <end position="88"/>
    </location>
</feature>
<dbReference type="EMBL" id="AJWZ01001305">
    <property type="protein sequence ID" value="EKC74174.1"/>
    <property type="molecule type" value="Genomic_DNA"/>
</dbReference>
<dbReference type="PANTHER" id="PTHR30578:SF0">
    <property type="entry name" value="ION-TRANSLOCATING OXIDOREDUCTASE COMPLEX SUBUNIT D"/>
    <property type="match status" value="1"/>
</dbReference>
<evidence type="ECO:0000256" key="2">
    <source>
        <dbReference type="ARBA" id="ARBA00022553"/>
    </source>
</evidence>
<evidence type="ECO:0000256" key="9">
    <source>
        <dbReference type="SAM" id="Phobius"/>
    </source>
</evidence>
<sequence length="189" mass="19996">MLIALVPSIVASGLIFGMRAILLTAVTTLACVVFEYLYCKLMHKPNPVGDLSACVTGMILALNMPVSMPLWIAIVGALVAIVIIKQLFGGLGYNFANPALVGRIVLFLGFTSRMTAYVYPDMSVDALASATPLNAAVDLHSVSFVDMLLGIHGGMMGETCVIAILLGLAYLLFTHTIEFTIPASIVGTM</sequence>
<keyword evidence="3" id="KW-0285">Flavoprotein</keyword>
<comment type="caution">
    <text evidence="10">The sequence shown here is derived from an EMBL/GenBank/DDBJ whole genome shotgun (WGS) entry which is preliminary data.</text>
</comment>
<evidence type="ECO:0000256" key="1">
    <source>
        <dbReference type="ARBA" id="ARBA00022448"/>
    </source>
</evidence>
<proteinExistence type="predicted"/>
<feature type="transmembrane region" description="Helical" evidence="9">
    <location>
        <begin position="20"/>
        <end position="39"/>
    </location>
</feature>
<dbReference type="GO" id="GO:0055085">
    <property type="term" value="P:transmembrane transport"/>
    <property type="evidence" value="ECO:0007669"/>
    <property type="project" value="InterPro"/>
</dbReference>
<keyword evidence="2" id="KW-0597">Phosphoprotein</keyword>
<evidence type="ECO:0000256" key="7">
    <source>
        <dbReference type="ARBA" id="ARBA00022989"/>
    </source>
</evidence>
<accession>K1U2M0</accession>
<keyword evidence="7 9" id="KW-1133">Transmembrane helix</keyword>
<feature type="non-terminal residue" evidence="10">
    <location>
        <position position="189"/>
    </location>
</feature>
<dbReference type="AlphaFoldDB" id="K1U2M0"/>
<dbReference type="PANTHER" id="PTHR30578">
    <property type="entry name" value="ELECTRON TRANSPORT COMPLEX PROTEIN RNFD"/>
    <property type="match status" value="1"/>
</dbReference>
<keyword evidence="5 9" id="KW-0812">Transmembrane</keyword>
<name>K1U2M0_9ZZZZ</name>
<evidence type="ECO:0000256" key="3">
    <source>
        <dbReference type="ARBA" id="ARBA00022630"/>
    </source>
</evidence>